<gene>
    <name evidence="1" type="ORF">PUN32_06350</name>
</gene>
<protein>
    <submittedName>
        <fullName evidence="1">Porin family protein</fullName>
    </submittedName>
</protein>
<organism evidence="1 2">
    <name type="scientific">Vibrio chanodichtyis</name>
    <dbReference type="NCBI Taxonomy" id="3027932"/>
    <lineage>
        <taxon>Bacteria</taxon>
        <taxon>Pseudomonadati</taxon>
        <taxon>Pseudomonadota</taxon>
        <taxon>Gammaproteobacteria</taxon>
        <taxon>Vibrionales</taxon>
        <taxon>Vibrionaceae</taxon>
        <taxon>Vibrio</taxon>
    </lineage>
</organism>
<dbReference type="Gene3D" id="2.40.160.20">
    <property type="match status" value="1"/>
</dbReference>
<name>A0ABT5UZ02_9VIBR</name>
<comment type="caution">
    <text evidence="1">The sequence shown here is derived from an EMBL/GenBank/DDBJ whole genome shotgun (WGS) entry which is preliminary data.</text>
</comment>
<dbReference type="Proteomes" id="UP001216189">
    <property type="component" value="Unassembled WGS sequence"/>
</dbReference>
<sequence length="196" mass="21764">MRKIFLFIFNALLLIFSSLVNAEWMLTPSIGYSLGGKVIDQNSNKYNLDSSTHYAIALEMPYEKGRVGLFYSAQPTQVETLPNQDAHLHSLHFQSSIYYPMSPQLSSFLGLGIGGTYTDVSWADNKYGFSASAFGGLEYRIATHIALNAQLRWLGSMVDNDSSANCTLPSSENCVIKFKSDWLNQASVQIGLTIRL</sequence>
<evidence type="ECO:0000313" key="1">
    <source>
        <dbReference type="EMBL" id="MDE1514632.1"/>
    </source>
</evidence>
<proteinExistence type="predicted"/>
<accession>A0ABT5UZ02</accession>
<reference evidence="1 2" key="1">
    <citation type="submission" date="2023-02" db="EMBL/GenBank/DDBJ databases">
        <title>Vibrio intestini sp. nov., a close relative of Vibrio cholerae isolated from the intestine of Healthy Culter dabryi.</title>
        <authorList>
            <person name="Wu N."/>
        </authorList>
    </citation>
    <scope>NUCLEOTIDE SEQUENCE [LARGE SCALE GENOMIC DNA]</scope>
    <source>
        <strain evidence="1 2">DSL-7</strain>
    </source>
</reference>
<dbReference type="SUPFAM" id="SSF56925">
    <property type="entry name" value="OMPA-like"/>
    <property type="match status" value="1"/>
</dbReference>
<dbReference type="RefSeq" id="WP_274722295.1">
    <property type="nucleotide sequence ID" value="NZ_JARBFT010000004.1"/>
</dbReference>
<dbReference type="InterPro" id="IPR011250">
    <property type="entry name" value="OMP/PagP_B-barrel"/>
</dbReference>
<keyword evidence="2" id="KW-1185">Reference proteome</keyword>
<evidence type="ECO:0000313" key="2">
    <source>
        <dbReference type="Proteomes" id="UP001216189"/>
    </source>
</evidence>
<dbReference type="EMBL" id="JARBFT010000004">
    <property type="protein sequence ID" value="MDE1514632.1"/>
    <property type="molecule type" value="Genomic_DNA"/>
</dbReference>